<proteinExistence type="predicted"/>
<comment type="subcellular location">
    <subcellularLocation>
        <location evidence="1">Cell inner membrane</location>
        <topology evidence="1">Multi-pass membrane protein</topology>
    </subcellularLocation>
</comment>
<dbReference type="RefSeq" id="WP_084908288.1">
    <property type="nucleotide sequence ID" value="NZ_CP020738.1"/>
</dbReference>
<gene>
    <name evidence="9" type="ORF">BZL54_04135</name>
</gene>
<dbReference type="Gene3D" id="3.30.70.1430">
    <property type="entry name" value="Multidrug efflux transporter AcrB pore domain"/>
    <property type="match status" value="2"/>
</dbReference>
<dbReference type="PANTHER" id="PTHR32063:SF30">
    <property type="entry name" value="ACRB_ACRD_ACRF FAMILY PROTEIN"/>
    <property type="match status" value="1"/>
</dbReference>
<dbReference type="GeneID" id="69005296"/>
<dbReference type="Gene3D" id="3.30.70.1440">
    <property type="entry name" value="Multidrug efflux transporter AcrB pore domain"/>
    <property type="match status" value="1"/>
</dbReference>
<dbReference type="Gene3D" id="1.20.1640.10">
    <property type="entry name" value="Multidrug efflux transporter AcrB transmembrane domain"/>
    <property type="match status" value="2"/>
</dbReference>
<comment type="caution">
    <text evidence="9">The sequence shown here is derived from an EMBL/GenBank/DDBJ whole genome shotgun (WGS) entry which is preliminary data.</text>
</comment>
<evidence type="ECO:0000256" key="4">
    <source>
        <dbReference type="ARBA" id="ARBA00022519"/>
    </source>
</evidence>
<dbReference type="Pfam" id="PF00873">
    <property type="entry name" value="ACR_tran"/>
    <property type="match status" value="1"/>
</dbReference>
<dbReference type="SUPFAM" id="SSF82866">
    <property type="entry name" value="Multidrug efflux transporter AcrB transmembrane domain"/>
    <property type="match status" value="2"/>
</dbReference>
<evidence type="ECO:0000313" key="9">
    <source>
        <dbReference type="EMBL" id="PCE33701.1"/>
    </source>
</evidence>
<evidence type="ECO:0000256" key="3">
    <source>
        <dbReference type="ARBA" id="ARBA00022475"/>
    </source>
</evidence>
<feature type="transmembrane region" description="Helical" evidence="8">
    <location>
        <begin position="338"/>
        <end position="355"/>
    </location>
</feature>
<dbReference type="SUPFAM" id="SSF82693">
    <property type="entry name" value="Multidrug efflux transporter AcrB pore domain, PN1, PN2, PC1 and PC2 subdomains"/>
    <property type="match status" value="4"/>
</dbReference>
<dbReference type="PANTHER" id="PTHR32063">
    <property type="match status" value="1"/>
</dbReference>
<dbReference type="EMBL" id="MTZU01000011">
    <property type="protein sequence ID" value="PCE33701.1"/>
    <property type="molecule type" value="Genomic_DNA"/>
</dbReference>
<keyword evidence="7 8" id="KW-0472">Membrane</keyword>
<organism evidence="9 10">
    <name type="scientific">Burkholderia ubonensis subsp. mesacidophila</name>
    <dbReference type="NCBI Taxonomy" id="265293"/>
    <lineage>
        <taxon>Bacteria</taxon>
        <taxon>Pseudomonadati</taxon>
        <taxon>Pseudomonadota</taxon>
        <taxon>Betaproteobacteria</taxon>
        <taxon>Burkholderiales</taxon>
        <taxon>Burkholderiaceae</taxon>
        <taxon>Burkholderia</taxon>
        <taxon>Burkholderia cepacia complex</taxon>
    </lineage>
</organism>
<keyword evidence="4" id="KW-0997">Cell inner membrane</keyword>
<evidence type="ECO:0000256" key="7">
    <source>
        <dbReference type="ARBA" id="ARBA00023136"/>
    </source>
</evidence>
<keyword evidence="6 8" id="KW-1133">Transmembrane helix</keyword>
<feature type="transmembrane region" description="Helical" evidence="8">
    <location>
        <begin position="993"/>
        <end position="1019"/>
    </location>
</feature>
<protein>
    <submittedName>
        <fullName evidence="9">Acriflavine resistance protein B</fullName>
    </submittedName>
</protein>
<feature type="transmembrane region" description="Helical" evidence="8">
    <location>
        <begin position="532"/>
        <end position="552"/>
    </location>
</feature>
<feature type="transmembrane region" description="Helical" evidence="8">
    <location>
        <begin position="915"/>
        <end position="941"/>
    </location>
</feature>
<feature type="transmembrane region" description="Helical" evidence="8">
    <location>
        <begin position="434"/>
        <end position="459"/>
    </location>
</feature>
<feature type="transmembrane region" description="Helical" evidence="8">
    <location>
        <begin position="860"/>
        <end position="882"/>
    </location>
</feature>
<accession>A0A2A4FK19</accession>
<dbReference type="InterPro" id="IPR001036">
    <property type="entry name" value="Acrflvin-R"/>
</dbReference>
<dbReference type="PRINTS" id="PR00702">
    <property type="entry name" value="ACRIFLAVINRP"/>
</dbReference>
<sequence>MSKNLFAVFIRYPIATCLMTAGILFAGVAAYFQLPVAPLPQVEFPTIQVSAVLPGADPVSVASTLAQPLETQFSKIPYVTQMTSQSTLSSTSIVLQFSLDRSIDAAGNDVQSAIDAAAAQLPSNLPSPPTFQKVNPADSPILLLGATSDTLPLTTIDDYVETRLTKSLSQIDGVGSVSIGGQQKPSIRIQLDPVKLAARRLSSEEVRHALTGLSGVNPKGVFNGTSRSYTIYTDGQLTTPAQWNDAIVAYRDAAPIRIRDIGRAVLGPEDSTLAAWIDGKRAISVGIYKKPGANTVTTVDRIKARLPELQASLPPSLKLAVLADRTQTIRASLLDIELTLLLNVVLVVVVIYAFLGSARTTIIPAITVPVSLFGACALMWACGYSLDNISLMAMTIAVGFVVDDAIVMVENITRHVERGERPLQAALKGLGETSFTIASISISLVAVLLPLLLMSGIIGRMFREFAVTLSLTILMSAFVSLTLTPMMAAYMLRTQRHAAGRPERRPGLFERAFARVAAAYERALDLALRHRFVTLLVFFASVAASVILYIGIPKGFFPQQDTGVLTGISEASQTISVEDMARHSAALAEIIRADPAVEHCQMAVGGSAYAGTTVNNGRWFITLKPRDQRDATADEVIRRLRPQFAKVPGVRMYLQAAQDVIIGARLARTQYQLTLQSADVGLLTSWAPRVLARLSELPQLRDVASDQQVNGSALSIKIDRDQAARYGLTPQAIDGTLYDAFGSRQVGQYFTQLATYKVVMETLPSLQRDPSTLDKLYLKSPSGEPVPLSSVARWTTDAVQPLSVNHQSHFPSVTISFNLAPGVSLGEATAAVDAAQAAINLPPAILSSFQGTAQAFQSTLATMPILIVSALIVAYLVLGALYGSFIHPWTILSTLPSAGVGAIATLWLFKYDFNLIALIGVILLIGIVKKNGIMMVDFAIAATREQNMTSFEAIRNACLLRFRPIMMTTMTALFGALPLIFASGMGSELRRPLGYSMVGGLIVSQLLTLFTTPVIYLYLDTLSNRLTAWFKRREDDAEPEPAAERATQE</sequence>
<keyword evidence="5 8" id="KW-0812">Transmembrane</keyword>
<dbReference type="AlphaFoldDB" id="A0A2A4FK19"/>
<evidence type="ECO:0000313" key="10">
    <source>
        <dbReference type="Proteomes" id="UP000217994"/>
    </source>
</evidence>
<dbReference type="Gene3D" id="3.30.70.1320">
    <property type="entry name" value="Multidrug efflux transporter AcrB pore domain like"/>
    <property type="match status" value="1"/>
</dbReference>
<feature type="transmembrane region" description="Helical" evidence="8">
    <location>
        <begin position="12"/>
        <end position="32"/>
    </location>
</feature>
<feature type="transmembrane region" description="Helical" evidence="8">
    <location>
        <begin position="962"/>
        <end position="981"/>
    </location>
</feature>
<dbReference type="GO" id="GO:0005886">
    <property type="term" value="C:plasma membrane"/>
    <property type="evidence" value="ECO:0007669"/>
    <property type="project" value="UniProtKB-SubCell"/>
</dbReference>
<dbReference type="Gene3D" id="3.30.2090.10">
    <property type="entry name" value="Multidrug efflux transporter AcrB TolC docking domain, DN and DC subdomains"/>
    <property type="match status" value="2"/>
</dbReference>
<keyword evidence="2" id="KW-0813">Transport</keyword>
<dbReference type="InterPro" id="IPR027463">
    <property type="entry name" value="AcrB_DN_DC_subdom"/>
</dbReference>
<dbReference type="FunFam" id="1.20.1640.10:FF:000001">
    <property type="entry name" value="Efflux pump membrane transporter"/>
    <property type="match status" value="1"/>
</dbReference>
<evidence type="ECO:0000256" key="1">
    <source>
        <dbReference type="ARBA" id="ARBA00004429"/>
    </source>
</evidence>
<evidence type="ECO:0000256" key="8">
    <source>
        <dbReference type="SAM" id="Phobius"/>
    </source>
</evidence>
<dbReference type="Proteomes" id="UP000217994">
    <property type="component" value="Unassembled WGS sequence"/>
</dbReference>
<evidence type="ECO:0000256" key="6">
    <source>
        <dbReference type="ARBA" id="ARBA00022989"/>
    </source>
</evidence>
<reference evidence="9 10" key="1">
    <citation type="submission" date="2017-01" db="EMBL/GenBank/DDBJ databases">
        <title>Whole-Genome Shotgun Sequencing of Two beta-Proteobacterial Species in Search of the Bulgecin Biosynthetic Cluster.</title>
        <authorList>
            <person name="Horsman M.E."/>
            <person name="Marous D.R."/>
            <person name="Li R."/>
            <person name="Oliver R.A."/>
            <person name="Byun B."/>
            <person name="Emrich S.J."/>
            <person name="Boggess B."/>
            <person name="Townsend C.A."/>
            <person name="Mobashery S."/>
        </authorList>
    </citation>
    <scope>NUCLEOTIDE SEQUENCE [LARGE SCALE GENOMIC DNA]</scope>
    <source>
        <strain evidence="9 10">ATCC 31433</strain>
    </source>
</reference>
<dbReference type="GO" id="GO:0042910">
    <property type="term" value="F:xenobiotic transmembrane transporter activity"/>
    <property type="evidence" value="ECO:0007669"/>
    <property type="project" value="TreeGrafter"/>
</dbReference>
<evidence type="ECO:0000256" key="5">
    <source>
        <dbReference type="ARBA" id="ARBA00022692"/>
    </source>
</evidence>
<dbReference type="SUPFAM" id="SSF82714">
    <property type="entry name" value="Multidrug efflux transporter AcrB TolC docking domain, DN and DC subdomains"/>
    <property type="match status" value="2"/>
</dbReference>
<evidence type="ECO:0000256" key="2">
    <source>
        <dbReference type="ARBA" id="ARBA00022448"/>
    </source>
</evidence>
<feature type="transmembrane region" description="Helical" evidence="8">
    <location>
        <begin position="465"/>
        <end position="492"/>
    </location>
</feature>
<keyword evidence="3" id="KW-1003">Cell membrane</keyword>
<name>A0A2A4FK19_9BURK</name>
<feature type="transmembrane region" description="Helical" evidence="8">
    <location>
        <begin position="362"/>
        <end position="386"/>
    </location>
</feature>